<proteinExistence type="predicted"/>
<protein>
    <recommendedName>
        <fullName evidence="2">HU domain-containing protein</fullName>
    </recommendedName>
</protein>
<dbReference type="InterPro" id="IPR005902">
    <property type="entry name" value="HU_DNA-bd_put"/>
</dbReference>
<name>I8Y432_9BACE</name>
<dbReference type="NCBIfam" id="TIGR01201">
    <property type="entry name" value="HU_rel"/>
    <property type="match status" value="1"/>
</dbReference>
<dbReference type="PATRIC" id="fig|997887.3.peg.4236"/>
<sequence>MSKSVTYSVVPRKNLLKKDEPAKYYAQAQASGDVEVKEMAKRIEKACTVTRADVMAVLIALEDTIVEGLERGEIVRLGEIGSFQIGLRGKGAVSEEEYSVSLIRKAKVNFRPGVALTEVLSGLSFAKVGKLPLKKKEEGGSGGDGEGEDPAA</sequence>
<evidence type="ECO:0000256" key="1">
    <source>
        <dbReference type="ARBA" id="ARBA00023125"/>
    </source>
</evidence>
<dbReference type="Gene3D" id="4.10.520.10">
    <property type="entry name" value="IHF-like DNA-binding proteins"/>
    <property type="match status" value="1"/>
</dbReference>
<dbReference type="OrthoDB" id="1096803at2"/>
<dbReference type="AlphaFoldDB" id="I8Y432"/>
<comment type="caution">
    <text evidence="3">The sequence shown here is derived from an EMBL/GenBank/DDBJ whole genome shotgun (WGS) entry which is preliminary data.</text>
</comment>
<evidence type="ECO:0000313" key="3">
    <source>
        <dbReference type="EMBL" id="EIY57102.1"/>
    </source>
</evidence>
<dbReference type="InterPro" id="IPR041607">
    <property type="entry name" value="HU-HIG"/>
</dbReference>
<evidence type="ECO:0000259" key="2">
    <source>
        <dbReference type="Pfam" id="PF18291"/>
    </source>
</evidence>
<accession>I8Y432</accession>
<dbReference type="HOGENOM" id="CLU_112331_5_1_10"/>
<keyword evidence="1" id="KW-0238">DNA-binding</keyword>
<dbReference type="RefSeq" id="WP_005931053.1">
    <property type="nucleotide sequence ID" value="NZ_JH724309.1"/>
</dbReference>
<feature type="domain" description="HU" evidence="2">
    <location>
        <begin position="4"/>
        <end position="127"/>
    </location>
</feature>
<dbReference type="SUPFAM" id="SSF47729">
    <property type="entry name" value="IHF-like DNA-binding proteins"/>
    <property type="match status" value="1"/>
</dbReference>
<dbReference type="EMBL" id="AGXV01000049">
    <property type="protein sequence ID" value="EIY57102.1"/>
    <property type="molecule type" value="Genomic_DNA"/>
</dbReference>
<evidence type="ECO:0000313" key="4">
    <source>
        <dbReference type="Proteomes" id="UP000005150"/>
    </source>
</evidence>
<dbReference type="Pfam" id="PF18291">
    <property type="entry name" value="HU-HIG"/>
    <property type="match status" value="1"/>
</dbReference>
<dbReference type="InterPro" id="IPR010992">
    <property type="entry name" value="IHF-like_DNA-bd_dom_sf"/>
</dbReference>
<dbReference type="GO" id="GO:0003677">
    <property type="term" value="F:DNA binding"/>
    <property type="evidence" value="ECO:0007669"/>
    <property type="project" value="UniProtKB-KW"/>
</dbReference>
<organism evidence="3 4">
    <name type="scientific">Bacteroides salyersiae CL02T12C01</name>
    <dbReference type="NCBI Taxonomy" id="997887"/>
    <lineage>
        <taxon>Bacteria</taxon>
        <taxon>Pseudomonadati</taxon>
        <taxon>Bacteroidota</taxon>
        <taxon>Bacteroidia</taxon>
        <taxon>Bacteroidales</taxon>
        <taxon>Bacteroidaceae</taxon>
        <taxon>Bacteroides</taxon>
    </lineage>
</organism>
<dbReference type="Proteomes" id="UP000005150">
    <property type="component" value="Unassembled WGS sequence"/>
</dbReference>
<keyword evidence="4" id="KW-1185">Reference proteome</keyword>
<gene>
    <name evidence="3" type="ORF">HMPREF1071_04056</name>
</gene>
<reference evidence="3 4" key="1">
    <citation type="submission" date="2012-02" db="EMBL/GenBank/DDBJ databases">
        <title>The Genome Sequence of Bacteroides salyersiae CL02T12C01.</title>
        <authorList>
            <consortium name="The Broad Institute Genome Sequencing Platform"/>
            <person name="Earl A."/>
            <person name="Ward D."/>
            <person name="Feldgarden M."/>
            <person name="Gevers D."/>
            <person name="Zitomersky N.L."/>
            <person name="Coyne M.J."/>
            <person name="Comstock L.E."/>
            <person name="Young S.K."/>
            <person name="Zeng Q."/>
            <person name="Gargeya S."/>
            <person name="Fitzgerald M."/>
            <person name="Haas B."/>
            <person name="Abouelleil A."/>
            <person name="Alvarado L."/>
            <person name="Arachchi H.M."/>
            <person name="Berlin A."/>
            <person name="Chapman S.B."/>
            <person name="Gearin G."/>
            <person name="Goldberg J."/>
            <person name="Griggs A."/>
            <person name="Gujja S."/>
            <person name="Hansen M."/>
            <person name="Heiman D."/>
            <person name="Howarth C."/>
            <person name="Larimer J."/>
            <person name="Lui A."/>
            <person name="MacDonald P.J.P."/>
            <person name="McCowen C."/>
            <person name="Montmayeur A."/>
            <person name="Murphy C."/>
            <person name="Neiman D."/>
            <person name="Pearson M."/>
            <person name="Priest M."/>
            <person name="Roberts A."/>
            <person name="Saif S."/>
            <person name="Shea T."/>
            <person name="Sisk P."/>
            <person name="Stolte C."/>
            <person name="Sykes S."/>
            <person name="Wortman J."/>
            <person name="Nusbaum C."/>
            <person name="Birren B."/>
        </authorList>
    </citation>
    <scope>NUCLEOTIDE SEQUENCE [LARGE SCALE GENOMIC DNA]</scope>
    <source>
        <strain evidence="3 4">CL02T12C01</strain>
    </source>
</reference>